<dbReference type="PANTHER" id="PTHR45809:SF3">
    <property type="entry name" value="VIRAL IAP-ASSOCIATED FACTOR HOMOLOG"/>
    <property type="match status" value="1"/>
</dbReference>
<sequence length="245" mass="26971">MPADYGHVVHRGAEGETTEWYDIHARLGNAPPRAPPRAPPAPFAPRAEEEDEAREIAAAPSRSVATARVDALGADALEEMEDDDAFADDAFLETYRRERLAELKASASVPRFGAVRDIARDAFLSEVTDASSSHHVVVLMYRPGGHCVQSEALATAMDELAAKHPRTKFVKIPGRECVPGYPDKNLPTTLVYRDRDVVGSFVGVDGFGGPRFTPEVRDEFVRLRLTNPHTTALARWTSFLKDFDD</sequence>
<evidence type="ECO:0000313" key="5">
    <source>
        <dbReference type="Proteomes" id="UP000001876"/>
    </source>
</evidence>
<dbReference type="eggNOG" id="KOG3170">
    <property type="taxonomic scope" value="Eukaryota"/>
</dbReference>
<dbReference type="InterPro" id="IPR036249">
    <property type="entry name" value="Thioredoxin-like_sf"/>
</dbReference>
<evidence type="ECO:0000256" key="1">
    <source>
        <dbReference type="ARBA" id="ARBA00009686"/>
    </source>
</evidence>
<evidence type="ECO:0000313" key="4">
    <source>
        <dbReference type="EMBL" id="EEH59240.1"/>
    </source>
</evidence>
<dbReference type="OMA" id="FCEIRAN"/>
<gene>
    <name evidence="4" type="ORF">MICPUCDRAFT_38351</name>
</gene>
<feature type="region of interest" description="Disordered" evidence="2">
    <location>
        <begin position="26"/>
        <end position="61"/>
    </location>
</feature>
<dbReference type="InterPro" id="IPR051498">
    <property type="entry name" value="Phosducin-like_chap/apop_reg"/>
</dbReference>
<dbReference type="KEGG" id="mpp:MICPUCDRAFT_38351"/>
<dbReference type="Proteomes" id="UP000001876">
    <property type="component" value="Unassembled WGS sequence"/>
</dbReference>
<accession>C1MJR0</accession>
<dbReference type="EMBL" id="GG663736">
    <property type="protein sequence ID" value="EEH59240.1"/>
    <property type="molecule type" value="Genomic_DNA"/>
</dbReference>
<organism evidence="5">
    <name type="scientific">Micromonas pusilla (strain CCMP1545)</name>
    <name type="common">Picoplanktonic green alga</name>
    <dbReference type="NCBI Taxonomy" id="564608"/>
    <lineage>
        <taxon>Eukaryota</taxon>
        <taxon>Viridiplantae</taxon>
        <taxon>Chlorophyta</taxon>
        <taxon>Mamiellophyceae</taxon>
        <taxon>Mamiellales</taxon>
        <taxon>Mamiellaceae</taxon>
        <taxon>Micromonas</taxon>
    </lineage>
</organism>
<protein>
    <submittedName>
        <fullName evidence="4">Predicted protein</fullName>
    </submittedName>
</protein>
<dbReference type="AlphaFoldDB" id="C1MJR0"/>
<dbReference type="Gene3D" id="3.40.30.10">
    <property type="entry name" value="Glutaredoxin"/>
    <property type="match status" value="1"/>
</dbReference>
<proteinExistence type="inferred from homology"/>
<dbReference type="GO" id="GO:0005737">
    <property type="term" value="C:cytoplasm"/>
    <property type="evidence" value="ECO:0007669"/>
    <property type="project" value="TreeGrafter"/>
</dbReference>
<dbReference type="GeneID" id="9681826"/>
<name>C1MJR0_MICPC</name>
<dbReference type="Pfam" id="PF02114">
    <property type="entry name" value="Phosducin"/>
    <property type="match status" value="1"/>
</dbReference>
<feature type="domain" description="Phosducin" evidence="3">
    <location>
        <begin position="85"/>
        <end position="205"/>
    </location>
</feature>
<dbReference type="OrthoDB" id="45518at2759"/>
<dbReference type="GO" id="GO:0006457">
    <property type="term" value="P:protein folding"/>
    <property type="evidence" value="ECO:0007669"/>
    <property type="project" value="TreeGrafter"/>
</dbReference>
<feature type="compositionally biased region" description="Pro residues" evidence="2">
    <location>
        <begin position="32"/>
        <end position="43"/>
    </location>
</feature>
<dbReference type="PANTHER" id="PTHR45809">
    <property type="entry name" value="VIRAL IAP-ASSOCIATED FACTOR HOMOLOG"/>
    <property type="match status" value="1"/>
</dbReference>
<dbReference type="RefSeq" id="XP_003055864.1">
    <property type="nucleotide sequence ID" value="XM_003055818.1"/>
</dbReference>
<keyword evidence="5" id="KW-1185">Reference proteome</keyword>
<dbReference type="InterPro" id="IPR024253">
    <property type="entry name" value="Phosducin_thioredoxin-like_dom"/>
</dbReference>
<reference evidence="4 5" key="1">
    <citation type="journal article" date="2009" name="Science">
        <title>Green evolution and dynamic adaptations revealed by genomes of the marine picoeukaryotes Micromonas.</title>
        <authorList>
            <person name="Worden A.Z."/>
            <person name="Lee J.H."/>
            <person name="Mock T."/>
            <person name="Rouze P."/>
            <person name="Simmons M.P."/>
            <person name="Aerts A.L."/>
            <person name="Allen A.E."/>
            <person name="Cuvelier M.L."/>
            <person name="Derelle E."/>
            <person name="Everett M.V."/>
            <person name="Foulon E."/>
            <person name="Grimwood J."/>
            <person name="Gundlach H."/>
            <person name="Henrissat B."/>
            <person name="Napoli C."/>
            <person name="McDonald S.M."/>
            <person name="Parker M.S."/>
            <person name="Rombauts S."/>
            <person name="Salamov A."/>
            <person name="Von Dassow P."/>
            <person name="Badger J.H."/>
            <person name="Coutinho P.M."/>
            <person name="Demir E."/>
            <person name="Dubchak I."/>
            <person name="Gentemann C."/>
            <person name="Eikrem W."/>
            <person name="Gready J.E."/>
            <person name="John U."/>
            <person name="Lanier W."/>
            <person name="Lindquist E.A."/>
            <person name="Lucas S."/>
            <person name="Mayer K.F."/>
            <person name="Moreau H."/>
            <person name="Not F."/>
            <person name="Otillar R."/>
            <person name="Panaud O."/>
            <person name="Pangilinan J."/>
            <person name="Paulsen I."/>
            <person name="Piegu B."/>
            <person name="Poliakov A."/>
            <person name="Robbens S."/>
            <person name="Schmutz J."/>
            <person name="Toulza E."/>
            <person name="Wyss T."/>
            <person name="Zelensky A."/>
            <person name="Zhou K."/>
            <person name="Armbrust E.V."/>
            <person name="Bhattacharya D."/>
            <person name="Goodenough U.W."/>
            <person name="Van de Peer Y."/>
            <person name="Grigoriev I.V."/>
        </authorList>
    </citation>
    <scope>NUCLEOTIDE SEQUENCE [LARGE SCALE GENOMIC DNA]</scope>
    <source>
        <strain evidence="4 5">CCMP1545</strain>
    </source>
</reference>
<dbReference type="SUPFAM" id="SSF52833">
    <property type="entry name" value="Thioredoxin-like"/>
    <property type="match status" value="1"/>
</dbReference>
<evidence type="ECO:0000256" key="2">
    <source>
        <dbReference type="SAM" id="MobiDB-lite"/>
    </source>
</evidence>
<evidence type="ECO:0000259" key="3">
    <source>
        <dbReference type="Pfam" id="PF02114"/>
    </source>
</evidence>
<dbReference type="STRING" id="564608.C1MJR0"/>
<comment type="similarity">
    <text evidence="1">Belongs to the phosducin family.</text>
</comment>